<reference evidence="1 2" key="1">
    <citation type="journal article" date="2021" name="Commun. Biol.">
        <title>The genome of Shorea leprosula (Dipterocarpaceae) highlights the ecological relevance of drought in aseasonal tropical rainforests.</title>
        <authorList>
            <person name="Ng K.K.S."/>
            <person name="Kobayashi M.J."/>
            <person name="Fawcett J.A."/>
            <person name="Hatakeyama M."/>
            <person name="Paape T."/>
            <person name="Ng C.H."/>
            <person name="Ang C.C."/>
            <person name="Tnah L.H."/>
            <person name="Lee C.T."/>
            <person name="Nishiyama T."/>
            <person name="Sese J."/>
            <person name="O'Brien M.J."/>
            <person name="Copetti D."/>
            <person name="Mohd Noor M.I."/>
            <person name="Ong R.C."/>
            <person name="Putra M."/>
            <person name="Sireger I.Z."/>
            <person name="Indrioko S."/>
            <person name="Kosugi Y."/>
            <person name="Izuno A."/>
            <person name="Isagi Y."/>
            <person name="Lee S.L."/>
            <person name="Shimizu K.K."/>
        </authorList>
    </citation>
    <scope>NUCLEOTIDE SEQUENCE [LARGE SCALE GENOMIC DNA]</scope>
    <source>
        <strain evidence="1">214</strain>
    </source>
</reference>
<name>A0AAV5J3Y5_9ROSI</name>
<accession>A0AAV5J3Y5</accession>
<dbReference type="EMBL" id="BPVZ01000025">
    <property type="protein sequence ID" value="GKV06749.1"/>
    <property type="molecule type" value="Genomic_DNA"/>
</dbReference>
<dbReference type="Proteomes" id="UP001054252">
    <property type="component" value="Unassembled WGS sequence"/>
</dbReference>
<keyword evidence="2" id="KW-1185">Reference proteome</keyword>
<protein>
    <submittedName>
        <fullName evidence="1">Uncharacterized protein</fullName>
    </submittedName>
</protein>
<organism evidence="1 2">
    <name type="scientific">Rubroshorea leprosula</name>
    <dbReference type="NCBI Taxonomy" id="152421"/>
    <lineage>
        <taxon>Eukaryota</taxon>
        <taxon>Viridiplantae</taxon>
        <taxon>Streptophyta</taxon>
        <taxon>Embryophyta</taxon>
        <taxon>Tracheophyta</taxon>
        <taxon>Spermatophyta</taxon>
        <taxon>Magnoliopsida</taxon>
        <taxon>eudicotyledons</taxon>
        <taxon>Gunneridae</taxon>
        <taxon>Pentapetalae</taxon>
        <taxon>rosids</taxon>
        <taxon>malvids</taxon>
        <taxon>Malvales</taxon>
        <taxon>Dipterocarpaceae</taxon>
        <taxon>Rubroshorea</taxon>
    </lineage>
</organism>
<dbReference type="AlphaFoldDB" id="A0AAV5J3Y5"/>
<gene>
    <name evidence="1" type="ORF">SLEP1_g18597</name>
</gene>
<sequence length="39" mass="4275">MRKPALLDWKVNEQKVKAEIAEASNNPQSLLSEAIHSAG</sequence>
<evidence type="ECO:0000313" key="2">
    <source>
        <dbReference type="Proteomes" id="UP001054252"/>
    </source>
</evidence>
<proteinExistence type="predicted"/>
<evidence type="ECO:0000313" key="1">
    <source>
        <dbReference type="EMBL" id="GKV06749.1"/>
    </source>
</evidence>
<comment type="caution">
    <text evidence="1">The sequence shown here is derived from an EMBL/GenBank/DDBJ whole genome shotgun (WGS) entry which is preliminary data.</text>
</comment>